<evidence type="ECO:0008006" key="4">
    <source>
        <dbReference type="Google" id="ProtNLM"/>
    </source>
</evidence>
<reference evidence="2 3" key="1">
    <citation type="submission" date="2019-05" db="EMBL/GenBank/DDBJ databases">
        <title>Colwellia ponticola sp. nov., isolated from seawater.</title>
        <authorList>
            <person name="Yoon J.-H."/>
        </authorList>
    </citation>
    <scope>NUCLEOTIDE SEQUENCE [LARGE SCALE GENOMIC DNA]</scope>
    <source>
        <strain evidence="2 3">OISW-25</strain>
    </source>
</reference>
<sequence length="179" mass="20380">MKSYTKYSLILSSVLLASCANQNTKITTNIMPTTNPCSKLELLKSAYHDDFNQLKEIKIKARASNSWKAKYQLFGKNCQVFSWGEAQSTYSCNLIAPNEQAARKYYQNAKETTQQCLGEQWQLVESNRIHDEGMKTTFTHSDVKANEKLTFSTHLVPTSGLFSTTWTIYYYVGNISSIK</sequence>
<keyword evidence="1" id="KW-0732">Signal</keyword>
<evidence type="ECO:0000313" key="3">
    <source>
        <dbReference type="Proteomes" id="UP000307702"/>
    </source>
</evidence>
<dbReference type="EMBL" id="SZVP01000002">
    <property type="protein sequence ID" value="TMM46848.1"/>
    <property type="molecule type" value="Genomic_DNA"/>
</dbReference>
<protein>
    <recommendedName>
        <fullName evidence="4">Orphan protein</fullName>
    </recommendedName>
</protein>
<dbReference type="OrthoDB" id="6313790at2"/>
<dbReference type="RefSeq" id="WP_138620609.1">
    <property type="nucleotide sequence ID" value="NZ_SZVP01000002.1"/>
</dbReference>
<name>A0A8H2PMV7_9GAMM</name>
<dbReference type="AlphaFoldDB" id="A0A8H2PMV7"/>
<proteinExistence type="predicted"/>
<keyword evidence="3" id="KW-1185">Reference proteome</keyword>
<evidence type="ECO:0000313" key="2">
    <source>
        <dbReference type="EMBL" id="TMM46848.1"/>
    </source>
</evidence>
<feature type="chain" id="PRO_5034616682" description="Orphan protein" evidence="1">
    <location>
        <begin position="23"/>
        <end position="179"/>
    </location>
</feature>
<evidence type="ECO:0000256" key="1">
    <source>
        <dbReference type="SAM" id="SignalP"/>
    </source>
</evidence>
<feature type="signal peptide" evidence="1">
    <location>
        <begin position="1"/>
        <end position="22"/>
    </location>
</feature>
<gene>
    <name evidence="2" type="ORF">FCS21_03460</name>
</gene>
<comment type="caution">
    <text evidence="2">The sequence shown here is derived from an EMBL/GenBank/DDBJ whole genome shotgun (WGS) entry which is preliminary data.</text>
</comment>
<accession>A0A8H2PMV7</accession>
<dbReference type="Proteomes" id="UP000307702">
    <property type="component" value="Unassembled WGS sequence"/>
</dbReference>
<organism evidence="2 3">
    <name type="scientific">Colwellia ponticola</name>
    <dbReference type="NCBI Taxonomy" id="2304625"/>
    <lineage>
        <taxon>Bacteria</taxon>
        <taxon>Pseudomonadati</taxon>
        <taxon>Pseudomonadota</taxon>
        <taxon>Gammaproteobacteria</taxon>
        <taxon>Alteromonadales</taxon>
        <taxon>Colwelliaceae</taxon>
        <taxon>Colwellia</taxon>
    </lineage>
</organism>
<dbReference type="PROSITE" id="PS51257">
    <property type="entry name" value="PROKAR_LIPOPROTEIN"/>
    <property type="match status" value="1"/>
</dbReference>